<dbReference type="EMBL" id="JAATLJ010000001">
    <property type="protein sequence ID" value="NIZ40192.1"/>
    <property type="molecule type" value="Genomic_DNA"/>
</dbReference>
<dbReference type="AlphaFoldDB" id="A0A968G940"/>
<reference evidence="1 2" key="1">
    <citation type="submission" date="2020-03" db="EMBL/GenBank/DDBJ databases">
        <title>Spirochaetal bacteria isolated from arthropods constitute a novel genus Entomospira genus novum within the order Spirochaetales.</title>
        <authorList>
            <person name="Grana-Miraglia L."/>
            <person name="Sikutova S."/>
            <person name="Fingerle V."/>
            <person name="Sing A."/>
            <person name="Castillo-Ramirez S."/>
            <person name="Margos G."/>
            <person name="Rudolf I."/>
        </authorList>
    </citation>
    <scope>NUCLEOTIDE SEQUENCE [LARGE SCALE GENOMIC DNA]</scope>
    <source>
        <strain evidence="1 2">BR193</strain>
    </source>
</reference>
<evidence type="ECO:0000313" key="1">
    <source>
        <dbReference type="EMBL" id="NIZ40192.1"/>
    </source>
</evidence>
<evidence type="ECO:0000313" key="2">
    <source>
        <dbReference type="Proteomes" id="UP000711995"/>
    </source>
</evidence>
<dbReference type="RefSeq" id="WP_167699799.1">
    <property type="nucleotide sequence ID" value="NZ_CP118174.1"/>
</dbReference>
<protein>
    <submittedName>
        <fullName evidence="1">Uncharacterized protein</fullName>
    </submittedName>
</protein>
<keyword evidence="2" id="KW-1185">Reference proteome</keyword>
<comment type="caution">
    <text evidence="1">The sequence shown here is derived from an EMBL/GenBank/DDBJ whole genome shotgun (WGS) entry which is preliminary data.</text>
</comment>
<organism evidence="1 2">
    <name type="scientific">Entomospira entomophila</name>
    <dbReference type="NCBI Taxonomy" id="2719988"/>
    <lineage>
        <taxon>Bacteria</taxon>
        <taxon>Pseudomonadati</taxon>
        <taxon>Spirochaetota</taxon>
        <taxon>Spirochaetia</taxon>
        <taxon>Spirochaetales</taxon>
        <taxon>Spirochaetaceae</taxon>
        <taxon>Entomospira</taxon>
    </lineage>
</organism>
<gene>
    <name evidence="1" type="ORF">HCT14_01510</name>
</gene>
<dbReference type="Proteomes" id="UP000711995">
    <property type="component" value="Unassembled WGS sequence"/>
</dbReference>
<sequence length="68" mass="8180">MARNYYIFRMSTWWNEIAETDEERLAKERGCRKRFPVAEDIYNQLEVLNTGWSDLTQYNGRIIGISIF</sequence>
<name>A0A968G940_9SPIO</name>
<proteinExistence type="predicted"/>
<accession>A0A968G940</accession>